<accession>U6L0K1</accession>
<dbReference type="GeneID" id="25255509"/>
<dbReference type="OrthoDB" id="329659at2759"/>
<dbReference type="AlphaFoldDB" id="U6L0K1"/>
<reference evidence="2" key="1">
    <citation type="submission" date="2013-10" db="EMBL/GenBank/DDBJ databases">
        <title>Genomic analysis of the causative agents of coccidiosis in chickens.</title>
        <authorList>
            <person name="Reid A.J."/>
            <person name="Blake D."/>
            <person name="Billington K."/>
            <person name="Browne H."/>
            <person name="Dunn M."/>
            <person name="Hung S."/>
            <person name="Kawahara F."/>
            <person name="Miranda-Saavedra D."/>
            <person name="Mourier T."/>
            <person name="Nagra H."/>
            <person name="Otto T.D."/>
            <person name="Rawlings N."/>
            <person name="Sanchez A."/>
            <person name="Sanders M."/>
            <person name="Subramaniam C."/>
            <person name="Tay Y."/>
            <person name="Dear P."/>
            <person name="Doerig C."/>
            <person name="Gruber A."/>
            <person name="Parkinson J."/>
            <person name="Shirley M."/>
            <person name="Wan K.L."/>
            <person name="Berriman M."/>
            <person name="Tomley F."/>
            <person name="Pain A."/>
        </authorList>
    </citation>
    <scope>NUCLEOTIDE SEQUENCE [LARGE SCALE GENOMIC DNA]</scope>
    <source>
        <strain evidence="2">Houghton</strain>
    </source>
</reference>
<gene>
    <name evidence="2" type="ORF">ETH_00032215</name>
</gene>
<protein>
    <submittedName>
        <fullName evidence="2">Uncharacterized protein</fullName>
    </submittedName>
</protein>
<evidence type="ECO:0000313" key="3">
    <source>
        <dbReference type="Proteomes" id="UP000030747"/>
    </source>
</evidence>
<reference evidence="2" key="2">
    <citation type="submission" date="2013-10" db="EMBL/GenBank/DDBJ databases">
        <authorList>
            <person name="Aslett M."/>
        </authorList>
    </citation>
    <scope>NUCLEOTIDE SEQUENCE [LARGE SCALE GENOMIC DNA]</scope>
    <source>
        <strain evidence="2">Houghton</strain>
    </source>
</reference>
<name>U6L0K1_EIMTE</name>
<evidence type="ECO:0000313" key="2">
    <source>
        <dbReference type="EMBL" id="CDJ42723.1"/>
    </source>
</evidence>
<keyword evidence="3" id="KW-1185">Reference proteome</keyword>
<dbReference type="Proteomes" id="UP000030747">
    <property type="component" value="Unassembled WGS sequence"/>
</dbReference>
<feature type="region of interest" description="Disordered" evidence="1">
    <location>
        <begin position="1"/>
        <end position="36"/>
    </location>
</feature>
<dbReference type="InterPro" id="IPR056349">
    <property type="entry name" value="Microp_apicomplexa_10"/>
</dbReference>
<dbReference type="Pfam" id="PF23519">
    <property type="entry name" value="Microp_apicomplexa_10"/>
    <property type="match status" value="1"/>
</dbReference>
<dbReference type="VEuPathDB" id="ToxoDB:ETH2_0856400"/>
<proteinExistence type="predicted"/>
<dbReference type="RefSeq" id="XP_013233473.1">
    <property type="nucleotide sequence ID" value="XM_013378019.1"/>
</dbReference>
<dbReference type="VEuPathDB" id="ToxoDB:ETH_00032215"/>
<sequence length="104" mass="11829">MMPVGEFSVESTGLIPTRGPLALSSRPGKSVSSSTRKEIKTENLNLFYASLIGDWDVVTGRYGRRLMWMDGEELCEFEKLIPRLEEYFKLCSQGNEPNLQHEDD</sequence>
<dbReference type="EMBL" id="HG675733">
    <property type="protein sequence ID" value="CDJ42723.1"/>
    <property type="molecule type" value="Genomic_DNA"/>
</dbReference>
<evidence type="ECO:0000256" key="1">
    <source>
        <dbReference type="SAM" id="MobiDB-lite"/>
    </source>
</evidence>
<organism evidence="2 3">
    <name type="scientific">Eimeria tenella</name>
    <name type="common">Coccidian parasite</name>
    <dbReference type="NCBI Taxonomy" id="5802"/>
    <lineage>
        <taxon>Eukaryota</taxon>
        <taxon>Sar</taxon>
        <taxon>Alveolata</taxon>
        <taxon>Apicomplexa</taxon>
        <taxon>Conoidasida</taxon>
        <taxon>Coccidia</taxon>
        <taxon>Eucoccidiorida</taxon>
        <taxon>Eimeriorina</taxon>
        <taxon>Eimeriidae</taxon>
        <taxon>Eimeria</taxon>
    </lineage>
</organism>